<name>A0A016VV64_9BILA</name>
<dbReference type="EMBL" id="JARK01001340">
    <property type="protein sequence ID" value="EYC31479.1"/>
    <property type="molecule type" value="Genomic_DNA"/>
</dbReference>
<proteinExistence type="predicted"/>
<protein>
    <submittedName>
        <fullName evidence="1">Uncharacterized protein</fullName>
    </submittedName>
</protein>
<keyword evidence="2" id="KW-1185">Reference proteome</keyword>
<dbReference type="Proteomes" id="UP000024635">
    <property type="component" value="Unassembled WGS sequence"/>
</dbReference>
<gene>
    <name evidence="1" type="primary">Acey_s0004.g2176</name>
    <name evidence="1" type="ORF">Y032_0004g2176</name>
</gene>
<sequence>MYITNQYDCSLTLACLSLLRARLHLCKKLFFLQKLFRLFDSQRARYQQILDLLAELVPEMNSKGHKGDENSVFGMVQSAIRGPFGRISPLACWLRVTAATLAKDS</sequence>
<reference evidence="2" key="1">
    <citation type="journal article" date="2015" name="Nat. Genet.">
        <title>The genome and transcriptome of the zoonotic hookworm Ancylostoma ceylanicum identify infection-specific gene families.</title>
        <authorList>
            <person name="Schwarz E.M."/>
            <person name="Hu Y."/>
            <person name="Antoshechkin I."/>
            <person name="Miller M.M."/>
            <person name="Sternberg P.W."/>
            <person name="Aroian R.V."/>
        </authorList>
    </citation>
    <scope>NUCLEOTIDE SEQUENCE</scope>
    <source>
        <strain evidence="2">HY135</strain>
    </source>
</reference>
<organism evidence="1 2">
    <name type="scientific">Ancylostoma ceylanicum</name>
    <dbReference type="NCBI Taxonomy" id="53326"/>
    <lineage>
        <taxon>Eukaryota</taxon>
        <taxon>Metazoa</taxon>
        <taxon>Ecdysozoa</taxon>
        <taxon>Nematoda</taxon>
        <taxon>Chromadorea</taxon>
        <taxon>Rhabditida</taxon>
        <taxon>Rhabditina</taxon>
        <taxon>Rhabditomorpha</taxon>
        <taxon>Strongyloidea</taxon>
        <taxon>Ancylostomatidae</taxon>
        <taxon>Ancylostomatinae</taxon>
        <taxon>Ancylostoma</taxon>
    </lineage>
</organism>
<accession>A0A016VV64</accession>
<evidence type="ECO:0000313" key="1">
    <source>
        <dbReference type="EMBL" id="EYC31479.1"/>
    </source>
</evidence>
<dbReference type="AlphaFoldDB" id="A0A016VV64"/>
<evidence type="ECO:0000313" key="2">
    <source>
        <dbReference type="Proteomes" id="UP000024635"/>
    </source>
</evidence>
<comment type="caution">
    <text evidence="1">The sequence shown here is derived from an EMBL/GenBank/DDBJ whole genome shotgun (WGS) entry which is preliminary data.</text>
</comment>